<protein>
    <submittedName>
        <fullName evidence="2">Uncharacterized protein</fullName>
    </submittedName>
</protein>
<evidence type="ECO:0000256" key="1">
    <source>
        <dbReference type="SAM" id="MobiDB-lite"/>
    </source>
</evidence>
<dbReference type="Proteomes" id="UP000887013">
    <property type="component" value="Unassembled WGS sequence"/>
</dbReference>
<accession>A0A8X6UR67</accession>
<dbReference type="EMBL" id="BMAW01035389">
    <property type="protein sequence ID" value="GFU39525.1"/>
    <property type="molecule type" value="Genomic_DNA"/>
</dbReference>
<name>A0A8X6UR67_NEPPI</name>
<dbReference type="OrthoDB" id="6461142at2759"/>
<evidence type="ECO:0000313" key="2">
    <source>
        <dbReference type="EMBL" id="GFU39525.1"/>
    </source>
</evidence>
<dbReference type="AlphaFoldDB" id="A0A8X6UR67"/>
<proteinExistence type="predicted"/>
<feature type="region of interest" description="Disordered" evidence="1">
    <location>
        <begin position="69"/>
        <end position="95"/>
    </location>
</feature>
<sequence>MERTYAKKTNNSWTVCTSRKVAGPVQKRCSTALKIPKNANVKQRETYTKKTTVQPKKLTTTEKWTRTTCVSAKPAKKKASSSASKPKSKTSSTCLQRNTQVNNYAQISGYVFGKGSNVYF</sequence>
<organism evidence="2 3">
    <name type="scientific">Nephila pilipes</name>
    <name type="common">Giant wood spider</name>
    <name type="synonym">Nephila maculata</name>
    <dbReference type="NCBI Taxonomy" id="299642"/>
    <lineage>
        <taxon>Eukaryota</taxon>
        <taxon>Metazoa</taxon>
        <taxon>Ecdysozoa</taxon>
        <taxon>Arthropoda</taxon>
        <taxon>Chelicerata</taxon>
        <taxon>Arachnida</taxon>
        <taxon>Araneae</taxon>
        <taxon>Araneomorphae</taxon>
        <taxon>Entelegynae</taxon>
        <taxon>Araneoidea</taxon>
        <taxon>Nephilidae</taxon>
        <taxon>Nephila</taxon>
    </lineage>
</organism>
<feature type="compositionally biased region" description="Low complexity" evidence="1">
    <location>
        <begin position="80"/>
        <end position="93"/>
    </location>
</feature>
<reference evidence="2" key="1">
    <citation type="submission" date="2020-08" db="EMBL/GenBank/DDBJ databases">
        <title>Multicomponent nature underlies the extraordinary mechanical properties of spider dragline silk.</title>
        <authorList>
            <person name="Kono N."/>
            <person name="Nakamura H."/>
            <person name="Mori M."/>
            <person name="Yoshida Y."/>
            <person name="Ohtoshi R."/>
            <person name="Malay A.D."/>
            <person name="Moran D.A.P."/>
            <person name="Tomita M."/>
            <person name="Numata K."/>
            <person name="Arakawa K."/>
        </authorList>
    </citation>
    <scope>NUCLEOTIDE SEQUENCE</scope>
</reference>
<evidence type="ECO:0000313" key="3">
    <source>
        <dbReference type="Proteomes" id="UP000887013"/>
    </source>
</evidence>
<comment type="caution">
    <text evidence="2">The sequence shown here is derived from an EMBL/GenBank/DDBJ whole genome shotgun (WGS) entry which is preliminary data.</text>
</comment>
<keyword evidence="3" id="KW-1185">Reference proteome</keyword>
<gene>
    <name evidence="2" type="primary">AVEN_134217_1</name>
    <name evidence="2" type="ORF">NPIL_302021</name>
</gene>